<organism evidence="3 4">
    <name type="scientific">Parenemella sanctibonifatiensis</name>
    <dbReference type="NCBI Taxonomy" id="2016505"/>
    <lineage>
        <taxon>Bacteria</taxon>
        <taxon>Bacillati</taxon>
        <taxon>Actinomycetota</taxon>
        <taxon>Actinomycetes</taxon>
        <taxon>Propionibacteriales</taxon>
        <taxon>Propionibacteriaceae</taxon>
        <taxon>Parenemella</taxon>
    </lineage>
</organism>
<gene>
    <name evidence="3" type="ORF">CGZ92_01400</name>
</gene>
<keyword evidence="2" id="KW-0472">Membrane</keyword>
<dbReference type="AlphaFoldDB" id="A0A255EG53"/>
<comment type="caution">
    <text evidence="3">The sequence shown here is derived from an EMBL/GenBank/DDBJ whole genome shotgun (WGS) entry which is preliminary data.</text>
</comment>
<evidence type="ECO:0000313" key="3">
    <source>
        <dbReference type="EMBL" id="OYN90514.1"/>
    </source>
</evidence>
<dbReference type="Proteomes" id="UP000216533">
    <property type="component" value="Unassembled WGS sequence"/>
</dbReference>
<keyword evidence="2" id="KW-0812">Transmembrane</keyword>
<evidence type="ECO:0000256" key="1">
    <source>
        <dbReference type="SAM" id="MobiDB-lite"/>
    </source>
</evidence>
<reference evidence="3 4" key="1">
    <citation type="submission" date="2017-07" db="EMBL/GenBank/DDBJ databases">
        <title>Draft whole genome sequences of clinical Proprionibacteriaceae strains.</title>
        <authorList>
            <person name="Bernier A.-M."/>
            <person name="Bernard K."/>
            <person name="Domingo M.-C."/>
        </authorList>
    </citation>
    <scope>NUCLEOTIDE SEQUENCE [LARGE SCALE GENOMIC DNA]</scope>
    <source>
        <strain evidence="3 4">NML 160184</strain>
    </source>
</reference>
<evidence type="ECO:0000313" key="4">
    <source>
        <dbReference type="Proteomes" id="UP000216533"/>
    </source>
</evidence>
<dbReference type="RefSeq" id="WP_094449607.1">
    <property type="nucleotide sequence ID" value="NZ_NMVI01000005.1"/>
</dbReference>
<sequence length="234" mass="25076">MSSTDPAAQQPQPHDFQQPETFGVGDRKAESWRRLLGPILIMPIILFLLMWFMAAAAFNAFNVPGGSWSALLVALVLTAILIFAWLKKTEAAVGHSSVTVDAQGISLTDGHITRSLAWQDITAVGRVAPIRGVELRKQHVAAAVNRTVQAMSGSIGLLGRGTLAAEDGRPLAGTIAQQNEGIWGHADTGEPLVGIAPAEIDANWYQGRIGDWLRHQRPDLAAEYERQVGGSAEG</sequence>
<feature type="transmembrane region" description="Helical" evidence="2">
    <location>
        <begin position="67"/>
        <end position="86"/>
    </location>
</feature>
<keyword evidence="2" id="KW-1133">Transmembrane helix</keyword>
<evidence type="ECO:0000256" key="2">
    <source>
        <dbReference type="SAM" id="Phobius"/>
    </source>
</evidence>
<feature type="compositionally biased region" description="Polar residues" evidence="1">
    <location>
        <begin position="1"/>
        <end position="12"/>
    </location>
</feature>
<name>A0A255EG53_9ACTN</name>
<accession>A0A255EG53</accession>
<protein>
    <submittedName>
        <fullName evidence="3">Uncharacterized protein</fullName>
    </submittedName>
</protein>
<proteinExistence type="predicted"/>
<feature type="region of interest" description="Disordered" evidence="1">
    <location>
        <begin position="1"/>
        <end position="22"/>
    </location>
</feature>
<feature type="transmembrane region" description="Helical" evidence="2">
    <location>
        <begin position="35"/>
        <end position="61"/>
    </location>
</feature>
<dbReference type="EMBL" id="NMVI01000005">
    <property type="protein sequence ID" value="OYN90514.1"/>
    <property type="molecule type" value="Genomic_DNA"/>
</dbReference>